<evidence type="ECO:0000259" key="4">
    <source>
        <dbReference type="Pfam" id="PF02230"/>
    </source>
</evidence>
<dbReference type="Proteomes" id="UP000004946">
    <property type="component" value="Chromosome"/>
</dbReference>
<evidence type="ECO:0000313" key="5">
    <source>
        <dbReference type="EMBL" id="EFT82966.1"/>
    </source>
</evidence>
<proteinExistence type="inferred from homology"/>
<dbReference type="InterPro" id="IPR029058">
    <property type="entry name" value="AB_hydrolase_fold"/>
</dbReference>
<feature type="domain" description="Phospholipase/carboxylesterase/thioesterase" evidence="4">
    <location>
        <begin position="39"/>
        <end position="256"/>
    </location>
</feature>
<dbReference type="RefSeq" id="WP_006288413.1">
    <property type="nucleotide sequence ID" value="NZ_AP012333.1"/>
</dbReference>
<comment type="caution">
    <text evidence="5">The sequence shown here is derived from an EMBL/GenBank/DDBJ whole genome shotgun (WGS) entry which is preliminary data.</text>
</comment>
<keyword evidence="6" id="KW-1185">Reference proteome</keyword>
<protein>
    <submittedName>
        <fullName evidence="5">Phospholipase/carboxylesterase</fullName>
        <ecNumber evidence="5">3.1.-.-</ecNumber>
    </submittedName>
</protein>
<dbReference type="GO" id="GO:0016787">
    <property type="term" value="F:hydrolase activity"/>
    <property type="evidence" value="ECO:0007669"/>
    <property type="project" value="UniProtKB-KW"/>
</dbReference>
<keyword evidence="2 5" id="KW-0378">Hydrolase</keyword>
<dbReference type="PANTHER" id="PTHR10655:SF17">
    <property type="entry name" value="LYSOPHOSPHOLIPASE-LIKE PROTEIN 1"/>
    <property type="match status" value="1"/>
</dbReference>
<dbReference type="SUPFAM" id="SSF53474">
    <property type="entry name" value="alpha/beta-Hydrolases"/>
    <property type="match status" value="1"/>
</dbReference>
<name>E6K2H8_PARDN</name>
<sequence length="266" mass="29188">MTSFEDIEPGRPSSVVSGHYGDPVRVEEAQWSRGRGMNNPRRPLFILLHGWGSNEGDIADFFSSYVSPFSDFVSLRAPLTLLDPSDNPFADDPAYGSKPGLPQAFQTGAFSWYHESVPQGEDLDRDIYQAARAVDQWVEESIPPEREVIPFGFSQGGALAVHLLRLNPARYSAAVCLSGFLAPGSVPHTHPGDKELTQRAPAVFYGYGLADDLVARFESSALSAFLEENTFLKVKEYSGLDHAVSLDECNDIRQWLMDIGASSGVM</sequence>
<dbReference type="Pfam" id="PF02230">
    <property type="entry name" value="Abhydrolase_2"/>
    <property type="match status" value="1"/>
</dbReference>
<dbReference type="eggNOG" id="COG0400">
    <property type="taxonomic scope" value="Bacteria"/>
</dbReference>
<evidence type="ECO:0000256" key="2">
    <source>
        <dbReference type="ARBA" id="ARBA00022801"/>
    </source>
</evidence>
<evidence type="ECO:0000256" key="3">
    <source>
        <dbReference type="SAM" id="MobiDB-lite"/>
    </source>
</evidence>
<gene>
    <name evidence="5" type="ORF">HMPREF0620_1651</name>
</gene>
<dbReference type="EMBL" id="AEON01000002">
    <property type="protein sequence ID" value="EFT82966.1"/>
    <property type="molecule type" value="Genomic_DNA"/>
</dbReference>
<dbReference type="EC" id="3.1.-.-" evidence="5"/>
<dbReference type="InterPro" id="IPR050565">
    <property type="entry name" value="LYPA1-2/EST-like"/>
</dbReference>
<dbReference type="InterPro" id="IPR003140">
    <property type="entry name" value="PLipase/COase/thioEstase"/>
</dbReference>
<dbReference type="AlphaFoldDB" id="E6K2H8"/>
<evidence type="ECO:0000313" key="6">
    <source>
        <dbReference type="Proteomes" id="UP000004946"/>
    </source>
</evidence>
<organism evidence="5 6">
    <name type="scientific">Parascardovia denticolens DSM 10105 = JCM 12538</name>
    <dbReference type="NCBI Taxonomy" id="864564"/>
    <lineage>
        <taxon>Bacteria</taxon>
        <taxon>Bacillati</taxon>
        <taxon>Actinomycetota</taxon>
        <taxon>Actinomycetes</taxon>
        <taxon>Bifidobacteriales</taxon>
        <taxon>Bifidobacteriaceae</taxon>
        <taxon>Parascardovia</taxon>
    </lineage>
</organism>
<dbReference type="PANTHER" id="PTHR10655">
    <property type="entry name" value="LYSOPHOSPHOLIPASE-RELATED"/>
    <property type="match status" value="1"/>
</dbReference>
<feature type="region of interest" description="Disordered" evidence="3">
    <location>
        <begin position="1"/>
        <end position="20"/>
    </location>
</feature>
<dbReference type="Gene3D" id="3.40.50.1820">
    <property type="entry name" value="alpha/beta hydrolase"/>
    <property type="match status" value="1"/>
</dbReference>
<dbReference type="HOGENOM" id="CLU_049413_5_0_11"/>
<evidence type="ECO:0000256" key="1">
    <source>
        <dbReference type="ARBA" id="ARBA00006499"/>
    </source>
</evidence>
<accession>E6K2H8</accession>
<reference evidence="5 6" key="1">
    <citation type="submission" date="2010-12" db="EMBL/GenBank/DDBJ databases">
        <authorList>
            <person name="Muzny D."/>
            <person name="Qin X."/>
            <person name="Buhay C."/>
            <person name="Dugan-Rocha S."/>
            <person name="Ding Y."/>
            <person name="Chen G."/>
            <person name="Hawes A."/>
            <person name="Holder M."/>
            <person name="Jhangiani S."/>
            <person name="Johnson A."/>
            <person name="Khan Z."/>
            <person name="Li Z."/>
            <person name="Liu W."/>
            <person name="Liu X."/>
            <person name="Perez L."/>
            <person name="Shen H."/>
            <person name="Wang Q."/>
            <person name="Watt J."/>
            <person name="Xi L."/>
            <person name="Xin Y."/>
            <person name="Zhou J."/>
            <person name="Deng J."/>
            <person name="Jiang H."/>
            <person name="Liu Y."/>
            <person name="Qu J."/>
            <person name="Song X.-Z."/>
            <person name="Zhang L."/>
            <person name="Villasana D."/>
            <person name="Johnson A."/>
            <person name="Liu J."/>
            <person name="Liyanage D."/>
            <person name="Lorensuhewa L."/>
            <person name="Robinson T."/>
            <person name="Song A."/>
            <person name="Song B.-B."/>
            <person name="Dinh H."/>
            <person name="Thornton R."/>
            <person name="Coyle M."/>
            <person name="Francisco L."/>
            <person name="Jackson L."/>
            <person name="Javaid M."/>
            <person name="Korchina V."/>
            <person name="Kovar C."/>
            <person name="Mata R."/>
            <person name="Mathew T."/>
            <person name="Ngo R."/>
            <person name="Nguyen L."/>
            <person name="Nguyen N."/>
            <person name="Okwuonu G."/>
            <person name="Ongeri F."/>
            <person name="Pham C."/>
            <person name="Simmons D."/>
            <person name="Wilczek-Boney K."/>
            <person name="Hale W."/>
            <person name="Jakkamsetti A."/>
            <person name="Pham P."/>
            <person name="Ruth R."/>
            <person name="San Lucas F."/>
            <person name="Warren J."/>
            <person name="Zhang J."/>
            <person name="Zhao Z."/>
            <person name="Zhou C."/>
            <person name="Zhu D."/>
            <person name="Lee S."/>
            <person name="Bess C."/>
            <person name="Blankenburg K."/>
            <person name="Forbes L."/>
            <person name="Fu Q."/>
            <person name="Gubbala S."/>
            <person name="Hirani K."/>
            <person name="Jayaseelan J.C."/>
            <person name="Lara F."/>
            <person name="Munidasa M."/>
            <person name="Palculict T."/>
            <person name="Patil S."/>
            <person name="Pu L.-L."/>
            <person name="Saada N."/>
            <person name="Tang L."/>
            <person name="Weissenberger G."/>
            <person name="Zhu Y."/>
            <person name="Hemphill L."/>
            <person name="Shang Y."/>
            <person name="Youmans B."/>
            <person name="Ayvaz T."/>
            <person name="Ross M."/>
            <person name="Santibanez J."/>
            <person name="Aqrawi P."/>
            <person name="Gross S."/>
            <person name="Joshi V."/>
            <person name="Fowler G."/>
            <person name="Nazareth L."/>
            <person name="Reid J."/>
            <person name="Worley K."/>
            <person name="Petrosino J."/>
            <person name="Highlander S."/>
            <person name="Gibbs R."/>
        </authorList>
    </citation>
    <scope>NUCLEOTIDE SEQUENCE [LARGE SCALE GENOMIC DNA]</scope>
    <source>
        <strain evidence="5 6">DSM 10105</strain>
    </source>
</reference>
<comment type="similarity">
    <text evidence="1">Belongs to the AB hydrolase superfamily. AB hydrolase 2 family.</text>
</comment>